<feature type="transmembrane region" description="Helical" evidence="6">
    <location>
        <begin position="387"/>
        <end position="411"/>
    </location>
</feature>
<keyword evidence="5 6" id="KW-0472">Membrane</keyword>
<feature type="transmembrane region" description="Helical" evidence="6">
    <location>
        <begin position="287"/>
        <end position="307"/>
    </location>
</feature>
<feature type="domain" description="SSD" evidence="7">
    <location>
        <begin position="287"/>
        <end position="413"/>
    </location>
</feature>
<evidence type="ECO:0000259" key="7">
    <source>
        <dbReference type="PROSITE" id="PS50156"/>
    </source>
</evidence>
<feature type="transmembrane region" description="Helical" evidence="6">
    <location>
        <begin position="844"/>
        <end position="865"/>
    </location>
</feature>
<keyword evidence="3 6" id="KW-0812">Transmembrane</keyword>
<dbReference type="InterPro" id="IPR004869">
    <property type="entry name" value="MMPL_dom"/>
</dbReference>
<comment type="caution">
    <text evidence="8">The sequence shown here is derived from an EMBL/GenBank/DDBJ whole genome shotgun (WGS) entry which is preliminary data.</text>
</comment>
<organism evidence="8 9">
    <name type="scientific">Candidatus Thiodiazotropha endolucinida</name>
    <dbReference type="NCBI Taxonomy" id="1655433"/>
    <lineage>
        <taxon>Bacteria</taxon>
        <taxon>Pseudomonadati</taxon>
        <taxon>Pseudomonadota</taxon>
        <taxon>Gammaproteobacteria</taxon>
        <taxon>Chromatiales</taxon>
        <taxon>Sedimenticolaceae</taxon>
        <taxon>Candidatus Thiodiazotropha</taxon>
    </lineage>
</organism>
<dbReference type="AlphaFoldDB" id="A0A7Z0VNZ1"/>
<sequence length="953" mass="106446">MANGNYADRYARFVLKYRWAVITLCFATTIWAAFYIDKVNLRNDPDSLLPLSNPYIATNLYTEMTYGMGNLMVWGMKIKQGDIYQPWFIRMVQAFYRDVTALDYANSGNFVGLPSPKLRNIGIDPGGSLDFSRLLPANGLSDNPFEQHNQIAYLRQGLEKHLVLQALLLYYQDRSGEKCDMVGADGEISTASMARLHQQCRPMGTFIIGDFSNELKQNHLSWIADMKALMADYQSRYGDRVEFTISGEPYFLATMVQELRDKAWLFAVSLLIILLILWYEFRHWSCAVLPLLGVGMTIILTLGLMGFTQFKLTTMMALTPMLLLAIGIGHSMQITRRFMQELGQTGDKEEAAYRSIRSTIVPAALSIGTDLHGFFAISFVDISFYKAYAYFGIFGMSTLILTTTTLIPLLMLTFPPTIHSHEHERGWELRLASGLTALITGRWKWVPVVAVIAVWLLSAHYAELGRGFTAVMAGEAGRSDPEVARIQDEFDIMPGVEKGIHYPRAAFKDHYLLGELLGDGGEVKPIADLRTLSRQMPGVITANLLVRSKAGTLPTCGLDAWDREGRRVIGPERCFDEQEDPPQGVFNDATVLEALSKFEDWLRGHPNIGYTISYVQFVKTLNMILNTPPLEPPLGHMNLHAIPTLAHIKQFPYAYRTKGGQGYLPDPDETVQLYNGMLVTGAGAGDLDSFVNTRNWDEGVIVGFVNTMDPVETHRTIVDFQSYINTHQDDPGMDQLRFGIAANETIQIPNEEGRSIITDDTIPGKAAIGGFLGVTEATRDVAFKEWLNAPVATSVTVFIMTLLMFRSWVVAFILIGLCFITLMTQYGLGAYMSSIGEWSANLAFHVQVALSIAMGLGVDYGVYMVSRLREEYQANGGIWKAALRKTQATTGSAIIISMVVLLSSFIPLMNTELANLWSVSLYISEALIMDVFIALTVLPLMVYWLRPRFVFPL</sequence>
<feature type="transmembrane region" description="Helical" evidence="6">
    <location>
        <begin position="926"/>
        <end position="945"/>
    </location>
</feature>
<evidence type="ECO:0000313" key="8">
    <source>
        <dbReference type="EMBL" id="ODJ89192.1"/>
    </source>
</evidence>
<dbReference type="PROSITE" id="PS50156">
    <property type="entry name" value="SSD"/>
    <property type="match status" value="1"/>
</dbReference>
<evidence type="ECO:0000256" key="1">
    <source>
        <dbReference type="ARBA" id="ARBA00004651"/>
    </source>
</evidence>
<keyword evidence="4 6" id="KW-1133">Transmembrane helix</keyword>
<dbReference type="GO" id="GO:0005886">
    <property type="term" value="C:plasma membrane"/>
    <property type="evidence" value="ECO:0007669"/>
    <property type="project" value="UniProtKB-SubCell"/>
</dbReference>
<proteinExistence type="predicted"/>
<feature type="transmembrane region" description="Helical" evidence="6">
    <location>
        <begin position="886"/>
        <end position="906"/>
    </location>
</feature>
<dbReference type="PANTHER" id="PTHR33406">
    <property type="entry name" value="MEMBRANE PROTEIN MJ1562-RELATED"/>
    <property type="match status" value="1"/>
</dbReference>
<dbReference type="InterPro" id="IPR050545">
    <property type="entry name" value="Mycobact_MmpL"/>
</dbReference>
<comment type="subcellular location">
    <subcellularLocation>
        <location evidence="1">Cell membrane</location>
        <topology evidence="1">Multi-pass membrane protein</topology>
    </subcellularLocation>
</comment>
<feature type="transmembrane region" description="Helical" evidence="6">
    <location>
        <begin position="17"/>
        <end position="36"/>
    </location>
</feature>
<evidence type="ECO:0000256" key="2">
    <source>
        <dbReference type="ARBA" id="ARBA00022475"/>
    </source>
</evidence>
<reference evidence="8 9" key="1">
    <citation type="submission" date="2016-06" db="EMBL/GenBank/DDBJ databases">
        <title>Genome sequence of endosymbiont of Candidatus Endolucinida thiodiazotropha.</title>
        <authorList>
            <person name="Poehlein A."/>
            <person name="Koenig S."/>
            <person name="Heiden S.E."/>
            <person name="Thuermer A."/>
            <person name="Voget S."/>
            <person name="Daniel R."/>
            <person name="Markert S."/>
            <person name="Gros O."/>
            <person name="Schweder T."/>
        </authorList>
    </citation>
    <scope>NUCLEOTIDE SEQUENCE [LARGE SCALE GENOMIC DNA]</scope>
    <source>
        <strain evidence="8 9">COS</strain>
    </source>
</reference>
<keyword evidence="2" id="KW-1003">Cell membrane</keyword>
<dbReference type="EMBL" id="MARB01000002">
    <property type="protein sequence ID" value="ODJ89192.1"/>
    <property type="molecule type" value="Genomic_DNA"/>
</dbReference>
<dbReference type="InterPro" id="IPR000731">
    <property type="entry name" value="SSD"/>
</dbReference>
<dbReference type="SUPFAM" id="SSF82866">
    <property type="entry name" value="Multidrug efflux transporter AcrB transmembrane domain"/>
    <property type="match status" value="2"/>
</dbReference>
<feature type="transmembrane region" description="Helical" evidence="6">
    <location>
        <begin position="808"/>
        <end position="832"/>
    </location>
</feature>
<evidence type="ECO:0000313" key="9">
    <source>
        <dbReference type="Proteomes" id="UP000094769"/>
    </source>
</evidence>
<keyword evidence="9" id="KW-1185">Reference proteome</keyword>
<evidence type="ECO:0000256" key="3">
    <source>
        <dbReference type="ARBA" id="ARBA00022692"/>
    </source>
</evidence>
<name>A0A7Z0VNZ1_9GAMM</name>
<feature type="transmembrane region" description="Helical" evidence="6">
    <location>
        <begin position="263"/>
        <end position="281"/>
    </location>
</feature>
<dbReference type="RefSeq" id="WP_069120945.1">
    <property type="nucleotide sequence ID" value="NZ_MARB01000002.1"/>
</dbReference>
<accession>A0A7Z0VNZ1</accession>
<protein>
    <submittedName>
        <fullName evidence="8">MMPL family protein</fullName>
    </submittedName>
</protein>
<dbReference type="PANTHER" id="PTHR33406:SF13">
    <property type="entry name" value="MEMBRANE PROTEIN YDFJ"/>
    <property type="match status" value="1"/>
</dbReference>
<feature type="transmembrane region" description="Helical" evidence="6">
    <location>
        <begin position="314"/>
        <end position="332"/>
    </location>
</feature>
<evidence type="ECO:0000256" key="6">
    <source>
        <dbReference type="SAM" id="Phobius"/>
    </source>
</evidence>
<dbReference type="OrthoDB" id="7051771at2"/>
<gene>
    <name evidence="8" type="ORF">CODIS_02910</name>
</gene>
<evidence type="ECO:0000256" key="4">
    <source>
        <dbReference type="ARBA" id="ARBA00022989"/>
    </source>
</evidence>
<feature type="transmembrane region" description="Helical" evidence="6">
    <location>
        <begin position="445"/>
        <end position="462"/>
    </location>
</feature>
<dbReference type="Gene3D" id="1.20.1640.10">
    <property type="entry name" value="Multidrug efflux transporter AcrB transmembrane domain"/>
    <property type="match status" value="2"/>
</dbReference>
<dbReference type="Proteomes" id="UP000094769">
    <property type="component" value="Unassembled WGS sequence"/>
</dbReference>
<dbReference type="Pfam" id="PF03176">
    <property type="entry name" value="MMPL"/>
    <property type="match status" value="2"/>
</dbReference>
<evidence type="ECO:0000256" key="5">
    <source>
        <dbReference type="ARBA" id="ARBA00023136"/>
    </source>
</evidence>